<feature type="region of interest" description="Disordered" evidence="1">
    <location>
        <begin position="1"/>
        <end position="23"/>
    </location>
</feature>
<evidence type="ECO:0000313" key="4">
    <source>
        <dbReference type="Proteomes" id="UP001367508"/>
    </source>
</evidence>
<reference evidence="3 4" key="1">
    <citation type="submission" date="2024-01" db="EMBL/GenBank/DDBJ databases">
        <title>The genomes of 5 underutilized Papilionoideae crops provide insights into root nodulation and disease resistanc.</title>
        <authorList>
            <person name="Jiang F."/>
        </authorList>
    </citation>
    <scope>NUCLEOTIDE SEQUENCE [LARGE SCALE GENOMIC DNA]</scope>
    <source>
        <strain evidence="3">LVBAO_FW01</strain>
        <tissue evidence="3">Leaves</tissue>
    </source>
</reference>
<dbReference type="AlphaFoldDB" id="A0AAN9MFU8"/>
<dbReference type="Proteomes" id="UP001367508">
    <property type="component" value="Unassembled WGS sequence"/>
</dbReference>
<evidence type="ECO:0000313" key="3">
    <source>
        <dbReference type="EMBL" id="KAK7351178.1"/>
    </source>
</evidence>
<name>A0AAN9MFU8_CANGL</name>
<feature type="compositionally biased region" description="Basic residues" evidence="1">
    <location>
        <begin position="92"/>
        <end position="101"/>
    </location>
</feature>
<accession>A0AAN9MFU8</accession>
<organism evidence="3 4">
    <name type="scientific">Canavalia gladiata</name>
    <name type="common">Sword bean</name>
    <name type="synonym">Dolichos gladiatus</name>
    <dbReference type="NCBI Taxonomy" id="3824"/>
    <lineage>
        <taxon>Eukaryota</taxon>
        <taxon>Viridiplantae</taxon>
        <taxon>Streptophyta</taxon>
        <taxon>Embryophyta</taxon>
        <taxon>Tracheophyta</taxon>
        <taxon>Spermatophyta</taxon>
        <taxon>Magnoliopsida</taxon>
        <taxon>eudicotyledons</taxon>
        <taxon>Gunneridae</taxon>
        <taxon>Pentapetalae</taxon>
        <taxon>rosids</taxon>
        <taxon>fabids</taxon>
        <taxon>Fabales</taxon>
        <taxon>Fabaceae</taxon>
        <taxon>Papilionoideae</taxon>
        <taxon>50 kb inversion clade</taxon>
        <taxon>NPAAA clade</taxon>
        <taxon>indigoferoid/millettioid clade</taxon>
        <taxon>Phaseoleae</taxon>
        <taxon>Canavalia</taxon>
    </lineage>
</organism>
<comment type="caution">
    <text evidence="3">The sequence shown here is derived from an EMBL/GenBank/DDBJ whole genome shotgun (WGS) entry which is preliminary data.</text>
</comment>
<keyword evidence="4" id="KW-1185">Reference proteome</keyword>
<evidence type="ECO:0000259" key="2">
    <source>
        <dbReference type="Pfam" id="PF05678"/>
    </source>
</evidence>
<sequence length="261" mass="28339">MDSGNSGSMSSSGDEEYDSHADPWFLNHQTTHFGSMSQSQPQPSLVASMFDVSPNLECEGPRSQPNCTRQAGSLPAATRNGKQSLSGPNNKNSKKRSRASRRAPTTVLTTDTTNFRSMVQEFTGIPAPPFSPSSSSSSSFYSRRLPLVSTHSRTLIHNNMNIPSATTNNNHLPPHPSLPYHHPHNIMQNHPTLPFPSSSSLHTIVPTAPFGAKLSFDDDDDVQVNGRDPFMCLGGNYENTLENPSPGGEATVHSWISSSHQ</sequence>
<dbReference type="PANTHER" id="PTHR33179">
    <property type="entry name" value="VQ MOTIF-CONTAINING PROTEIN"/>
    <property type="match status" value="1"/>
</dbReference>
<proteinExistence type="predicted"/>
<gene>
    <name evidence="3" type="ORF">VNO77_10432</name>
</gene>
<dbReference type="InterPro" id="IPR008889">
    <property type="entry name" value="VQ"/>
</dbReference>
<evidence type="ECO:0000256" key="1">
    <source>
        <dbReference type="SAM" id="MobiDB-lite"/>
    </source>
</evidence>
<feature type="region of interest" description="Disordered" evidence="1">
    <location>
        <begin position="241"/>
        <end position="261"/>
    </location>
</feature>
<feature type="compositionally biased region" description="Low complexity" evidence="1">
    <location>
        <begin position="1"/>
        <end position="12"/>
    </location>
</feature>
<dbReference type="EMBL" id="JAYMYQ010000002">
    <property type="protein sequence ID" value="KAK7351178.1"/>
    <property type="molecule type" value="Genomic_DNA"/>
</dbReference>
<dbReference type="Pfam" id="PF05678">
    <property type="entry name" value="VQ"/>
    <property type="match status" value="1"/>
</dbReference>
<dbReference type="PANTHER" id="PTHR33179:SF4">
    <property type="entry name" value="VQ MOTIF-CONTAINING PROTEIN"/>
    <property type="match status" value="1"/>
</dbReference>
<dbReference type="InterPro" id="IPR039609">
    <property type="entry name" value="VQ_15/22"/>
</dbReference>
<protein>
    <recommendedName>
        <fullName evidence="2">VQ domain-containing protein</fullName>
    </recommendedName>
</protein>
<feature type="region of interest" description="Disordered" evidence="1">
    <location>
        <begin position="56"/>
        <end position="111"/>
    </location>
</feature>
<feature type="domain" description="VQ" evidence="2">
    <location>
        <begin position="102"/>
        <end position="129"/>
    </location>
</feature>